<dbReference type="EC" id="2.1.1.177" evidence="5"/>
<dbReference type="InterPro" id="IPR029028">
    <property type="entry name" value="Alpha/beta_knot_MTases"/>
</dbReference>
<dbReference type="InterPro" id="IPR029026">
    <property type="entry name" value="tRNA_m1G_MTases_N"/>
</dbReference>
<comment type="caution">
    <text evidence="6">The sequence shown here is derived from an EMBL/GenBank/DDBJ whole genome shotgun (WGS) entry which is preliminary data.</text>
</comment>
<dbReference type="InterPro" id="IPR003742">
    <property type="entry name" value="RlmH-like"/>
</dbReference>
<dbReference type="EMBL" id="JABBNT010000004">
    <property type="protein sequence ID" value="NMM45726.1"/>
    <property type="molecule type" value="Genomic_DNA"/>
</dbReference>
<gene>
    <name evidence="5" type="primary">rlmH</name>
    <name evidence="6" type="ORF">HH303_14615</name>
</gene>
<dbReference type="CDD" id="cd18081">
    <property type="entry name" value="RlmH-like"/>
    <property type="match status" value="1"/>
</dbReference>
<dbReference type="RefSeq" id="WP_169626110.1">
    <property type="nucleotide sequence ID" value="NZ_JABBNT010000004.1"/>
</dbReference>
<reference evidence="6 7" key="1">
    <citation type="submission" date="2020-04" db="EMBL/GenBank/DDBJ databases">
        <title>Rhodospirillaceae bacterium KN72 isolated from deep sea.</title>
        <authorList>
            <person name="Zhang D.-C."/>
        </authorList>
    </citation>
    <scope>NUCLEOTIDE SEQUENCE [LARGE SCALE GENOMIC DNA]</scope>
    <source>
        <strain evidence="6 7">KN72</strain>
    </source>
</reference>
<keyword evidence="7" id="KW-1185">Reference proteome</keyword>
<keyword evidence="1 5" id="KW-0489">Methyltransferase</keyword>
<dbReference type="AlphaFoldDB" id="A0A7Y0HFB8"/>
<dbReference type="PANTHER" id="PTHR33603:SF1">
    <property type="entry name" value="RIBOSOMAL RNA LARGE SUBUNIT METHYLTRANSFERASE H"/>
    <property type="match status" value="1"/>
</dbReference>
<comment type="function">
    <text evidence="5">Specifically methylates the pseudouridine at position 1915 (m3Psi1915) in 23S rRNA.</text>
</comment>
<evidence type="ECO:0000313" key="7">
    <source>
        <dbReference type="Proteomes" id="UP000539372"/>
    </source>
</evidence>
<feature type="binding site" evidence="5">
    <location>
        <position position="100"/>
    </location>
    <ligand>
        <name>S-adenosyl-L-methionine</name>
        <dbReference type="ChEBI" id="CHEBI:59789"/>
    </ligand>
</feature>
<comment type="subunit">
    <text evidence="5">Homodimer.</text>
</comment>
<evidence type="ECO:0000256" key="2">
    <source>
        <dbReference type="ARBA" id="ARBA00022679"/>
    </source>
</evidence>
<comment type="caution">
    <text evidence="5">Lacks conserved residue(s) required for the propagation of feature annotation.</text>
</comment>
<dbReference type="GO" id="GO:0070038">
    <property type="term" value="F:rRNA (pseudouridine-N3-)-methyltransferase activity"/>
    <property type="evidence" value="ECO:0007669"/>
    <property type="project" value="UniProtKB-UniRule"/>
</dbReference>
<dbReference type="SUPFAM" id="SSF75217">
    <property type="entry name" value="alpha/beta knot"/>
    <property type="match status" value="1"/>
</dbReference>
<dbReference type="Gene3D" id="3.40.1280.10">
    <property type="match status" value="1"/>
</dbReference>
<keyword evidence="2 5" id="KW-0808">Transferase</keyword>
<keyword evidence="5" id="KW-0963">Cytoplasm</keyword>
<comment type="similarity">
    <text evidence="4 5">Belongs to the RNA methyltransferase RlmH family.</text>
</comment>
<comment type="catalytic activity">
    <reaction evidence="5">
        <text>pseudouridine(1915) in 23S rRNA + S-adenosyl-L-methionine = N(3)-methylpseudouridine(1915) in 23S rRNA + S-adenosyl-L-homocysteine + H(+)</text>
        <dbReference type="Rhea" id="RHEA:42752"/>
        <dbReference type="Rhea" id="RHEA-COMP:10221"/>
        <dbReference type="Rhea" id="RHEA-COMP:10222"/>
        <dbReference type="ChEBI" id="CHEBI:15378"/>
        <dbReference type="ChEBI" id="CHEBI:57856"/>
        <dbReference type="ChEBI" id="CHEBI:59789"/>
        <dbReference type="ChEBI" id="CHEBI:65314"/>
        <dbReference type="ChEBI" id="CHEBI:74486"/>
        <dbReference type="EC" id="2.1.1.177"/>
    </reaction>
</comment>
<sequence>MKIRIVAVGRARRGPEQELFDFYKSRISWPLDLIEVEEKRPLPVDQRIQREDELIRAKIPPGAVIVGMDETGEDPTSRKLADHFRKWEDAGTADLVFLIGGADGLSDGLKRDARLLIRFGRVTWPHMLVRPMLAEQIYRCRQILDGHPYHRD</sequence>
<comment type="subcellular location">
    <subcellularLocation>
        <location evidence="5">Cytoplasm</location>
    </subcellularLocation>
</comment>
<evidence type="ECO:0000313" key="6">
    <source>
        <dbReference type="EMBL" id="NMM45726.1"/>
    </source>
</evidence>
<evidence type="ECO:0000256" key="1">
    <source>
        <dbReference type="ARBA" id="ARBA00022603"/>
    </source>
</evidence>
<dbReference type="Proteomes" id="UP000539372">
    <property type="component" value="Unassembled WGS sequence"/>
</dbReference>
<organism evidence="6 7">
    <name type="scientific">Pacificispira spongiicola</name>
    <dbReference type="NCBI Taxonomy" id="2729598"/>
    <lineage>
        <taxon>Bacteria</taxon>
        <taxon>Pseudomonadati</taxon>
        <taxon>Pseudomonadota</taxon>
        <taxon>Alphaproteobacteria</taxon>
        <taxon>Rhodospirillales</taxon>
        <taxon>Rhodospirillaceae</taxon>
        <taxon>Pacificispira</taxon>
    </lineage>
</organism>
<evidence type="ECO:0000256" key="5">
    <source>
        <dbReference type="HAMAP-Rule" id="MF_00658"/>
    </source>
</evidence>
<proteinExistence type="inferred from homology"/>
<evidence type="ECO:0000256" key="4">
    <source>
        <dbReference type="ARBA" id="ARBA00038303"/>
    </source>
</evidence>
<name>A0A7Y0HFB8_9PROT</name>
<accession>A0A7Y0HFB8</accession>
<dbReference type="PIRSF" id="PIRSF004505">
    <property type="entry name" value="MT_bac"/>
    <property type="match status" value="1"/>
</dbReference>
<dbReference type="GO" id="GO:0005737">
    <property type="term" value="C:cytoplasm"/>
    <property type="evidence" value="ECO:0007669"/>
    <property type="project" value="UniProtKB-SubCell"/>
</dbReference>
<dbReference type="PANTHER" id="PTHR33603">
    <property type="entry name" value="METHYLTRANSFERASE"/>
    <property type="match status" value="1"/>
</dbReference>
<dbReference type="HAMAP" id="MF_00658">
    <property type="entry name" value="23SrRNA_methyltr_H"/>
    <property type="match status" value="1"/>
</dbReference>
<protein>
    <recommendedName>
        <fullName evidence="5">Ribosomal RNA large subunit methyltransferase H</fullName>
        <ecNumber evidence="5">2.1.1.177</ecNumber>
    </recommendedName>
    <alternativeName>
        <fullName evidence="5">23S rRNA (pseudouridine1915-N3)-methyltransferase</fullName>
    </alternativeName>
    <alternativeName>
        <fullName evidence="5">23S rRNA m3Psi1915 methyltransferase</fullName>
    </alternativeName>
    <alternativeName>
        <fullName evidence="5">rRNA (pseudouridine-N3-)-methyltransferase RlmH</fullName>
    </alternativeName>
</protein>
<keyword evidence="3 5" id="KW-0949">S-adenosyl-L-methionine</keyword>
<evidence type="ECO:0000256" key="3">
    <source>
        <dbReference type="ARBA" id="ARBA00022691"/>
    </source>
</evidence>
<keyword evidence="5" id="KW-0698">rRNA processing</keyword>
<dbReference type="Pfam" id="PF02590">
    <property type="entry name" value="SPOUT_MTase"/>
    <property type="match status" value="1"/>
</dbReference>